<reference evidence="1 2" key="1">
    <citation type="journal article" date="2023" name="Nucleic Acids Res.">
        <title>The hologenome of Daphnia magna reveals possible DNA methylation and microbiome-mediated evolution of the host genome.</title>
        <authorList>
            <person name="Chaturvedi A."/>
            <person name="Li X."/>
            <person name="Dhandapani V."/>
            <person name="Marshall H."/>
            <person name="Kissane S."/>
            <person name="Cuenca-Cambronero M."/>
            <person name="Asole G."/>
            <person name="Calvet F."/>
            <person name="Ruiz-Romero M."/>
            <person name="Marangio P."/>
            <person name="Guigo R."/>
            <person name="Rago D."/>
            <person name="Mirbahai L."/>
            <person name="Eastwood N."/>
            <person name="Colbourne J.K."/>
            <person name="Zhou J."/>
            <person name="Mallon E."/>
            <person name="Orsini L."/>
        </authorList>
    </citation>
    <scope>NUCLEOTIDE SEQUENCE [LARGE SCALE GENOMIC DNA]</scope>
    <source>
        <strain evidence="1">LRV0_1</strain>
    </source>
</reference>
<organism evidence="1 2">
    <name type="scientific">Daphnia magna</name>
    <dbReference type="NCBI Taxonomy" id="35525"/>
    <lineage>
        <taxon>Eukaryota</taxon>
        <taxon>Metazoa</taxon>
        <taxon>Ecdysozoa</taxon>
        <taxon>Arthropoda</taxon>
        <taxon>Crustacea</taxon>
        <taxon>Branchiopoda</taxon>
        <taxon>Diplostraca</taxon>
        <taxon>Cladocera</taxon>
        <taxon>Anomopoda</taxon>
        <taxon>Daphniidae</taxon>
        <taxon>Daphnia</taxon>
    </lineage>
</organism>
<sequence>MKQILDSNAGGPVRPSVRQRDSTVFVRLNNLADFDRSKNILESKQNPDHLSLLPGLKNEQIFRNQAFKGEIDSVTKIFKNCCWTDRFGVVSITKAAVTIRHLVATPPLAVVNLRPAKVAAASLAEIVLENNLDIILIQEPHARNFDSPILVDIPPGYVAFHSLDQDHAYGAVTLPRCGSRPSFLWKDVPLYFNVRLTFMS</sequence>
<dbReference type="Proteomes" id="UP001234178">
    <property type="component" value="Unassembled WGS sequence"/>
</dbReference>
<evidence type="ECO:0000313" key="2">
    <source>
        <dbReference type="Proteomes" id="UP001234178"/>
    </source>
</evidence>
<accession>A0ABR0AQP5</accession>
<comment type="caution">
    <text evidence="1">The sequence shown here is derived from an EMBL/GenBank/DDBJ whole genome shotgun (WGS) entry which is preliminary data.</text>
</comment>
<dbReference type="SUPFAM" id="SSF56219">
    <property type="entry name" value="DNase I-like"/>
    <property type="match status" value="1"/>
</dbReference>
<evidence type="ECO:0008006" key="3">
    <source>
        <dbReference type="Google" id="ProtNLM"/>
    </source>
</evidence>
<evidence type="ECO:0000313" key="1">
    <source>
        <dbReference type="EMBL" id="KAK4027409.1"/>
    </source>
</evidence>
<gene>
    <name evidence="1" type="ORF">OUZ56_016455</name>
</gene>
<protein>
    <recommendedName>
        <fullName evidence="3">Endonuclease/exonuclease/phosphatase domain-containing protein</fullName>
    </recommendedName>
</protein>
<keyword evidence="2" id="KW-1185">Reference proteome</keyword>
<dbReference type="EMBL" id="JAOYFB010000038">
    <property type="protein sequence ID" value="KAK4027409.1"/>
    <property type="molecule type" value="Genomic_DNA"/>
</dbReference>
<dbReference type="InterPro" id="IPR036691">
    <property type="entry name" value="Endo/exonu/phosph_ase_sf"/>
</dbReference>
<name>A0ABR0AQP5_9CRUS</name>
<proteinExistence type="predicted"/>